<evidence type="ECO:0000256" key="1">
    <source>
        <dbReference type="SAM" id="MobiDB-lite"/>
    </source>
</evidence>
<organism evidence="3 4">
    <name type="scientific">Channa striata</name>
    <name type="common">Snakehead murrel</name>
    <name type="synonym">Ophicephalus striatus</name>
    <dbReference type="NCBI Taxonomy" id="64152"/>
    <lineage>
        <taxon>Eukaryota</taxon>
        <taxon>Metazoa</taxon>
        <taxon>Chordata</taxon>
        <taxon>Craniata</taxon>
        <taxon>Vertebrata</taxon>
        <taxon>Euteleostomi</taxon>
        <taxon>Actinopterygii</taxon>
        <taxon>Neopterygii</taxon>
        <taxon>Teleostei</taxon>
        <taxon>Neoteleostei</taxon>
        <taxon>Acanthomorphata</taxon>
        <taxon>Anabantaria</taxon>
        <taxon>Anabantiformes</taxon>
        <taxon>Channoidei</taxon>
        <taxon>Channidae</taxon>
        <taxon>Channa</taxon>
    </lineage>
</organism>
<keyword evidence="4" id="KW-1185">Reference proteome</keyword>
<comment type="caution">
    <text evidence="3">The sequence shown here is derived from an EMBL/GenBank/DDBJ whole genome shotgun (WGS) entry which is preliminary data.</text>
</comment>
<evidence type="ECO:0000256" key="2">
    <source>
        <dbReference type="SAM" id="Phobius"/>
    </source>
</evidence>
<sequence length="88" mass="9914">MCHILGIQPEVNDGHLNATKHMLVTSRDTQGINISQNVFTGLSAVAGFLVLVFIMMMSYKIVKNRRKEKRSESSKDLPDKNCDKQTSF</sequence>
<dbReference type="Proteomes" id="UP001187415">
    <property type="component" value="Unassembled WGS sequence"/>
</dbReference>
<keyword evidence="2" id="KW-0472">Membrane</keyword>
<accession>A0AA88M8Z3</accession>
<evidence type="ECO:0000313" key="3">
    <source>
        <dbReference type="EMBL" id="KAK2832990.1"/>
    </source>
</evidence>
<feature type="transmembrane region" description="Helical" evidence="2">
    <location>
        <begin position="38"/>
        <end position="62"/>
    </location>
</feature>
<name>A0AA88M8Z3_CHASR</name>
<evidence type="ECO:0000313" key="4">
    <source>
        <dbReference type="Proteomes" id="UP001187415"/>
    </source>
</evidence>
<keyword evidence="2" id="KW-0812">Transmembrane</keyword>
<feature type="compositionally biased region" description="Basic and acidic residues" evidence="1">
    <location>
        <begin position="69"/>
        <end position="88"/>
    </location>
</feature>
<protein>
    <submittedName>
        <fullName evidence="3">Uncharacterized protein</fullName>
    </submittedName>
</protein>
<dbReference type="AlphaFoldDB" id="A0AA88M8Z3"/>
<feature type="region of interest" description="Disordered" evidence="1">
    <location>
        <begin position="65"/>
        <end position="88"/>
    </location>
</feature>
<gene>
    <name evidence="3" type="ORF">Q5P01_016879</name>
</gene>
<dbReference type="EMBL" id="JAUPFM010000013">
    <property type="protein sequence ID" value="KAK2832990.1"/>
    <property type="molecule type" value="Genomic_DNA"/>
</dbReference>
<proteinExistence type="predicted"/>
<keyword evidence="2" id="KW-1133">Transmembrane helix</keyword>
<reference evidence="3" key="1">
    <citation type="submission" date="2023-07" db="EMBL/GenBank/DDBJ databases">
        <title>Chromosome-level Genome Assembly of Striped Snakehead (Channa striata).</title>
        <authorList>
            <person name="Liu H."/>
        </authorList>
    </citation>
    <scope>NUCLEOTIDE SEQUENCE</scope>
    <source>
        <strain evidence="3">Gz</strain>
        <tissue evidence="3">Muscle</tissue>
    </source>
</reference>